<feature type="active site" description="Nucleophile" evidence="8">
    <location>
        <position position="50"/>
    </location>
</feature>
<feature type="region of interest" description="Disordered" evidence="10">
    <location>
        <begin position="429"/>
        <end position="454"/>
    </location>
</feature>
<dbReference type="Pfam" id="PF05201">
    <property type="entry name" value="GlutR_N"/>
    <property type="match status" value="1"/>
</dbReference>
<dbReference type="InterPro" id="IPR036453">
    <property type="entry name" value="GluRdtase_dimer_dom_sf"/>
</dbReference>
<evidence type="ECO:0000256" key="3">
    <source>
        <dbReference type="ARBA" id="ARBA00012970"/>
    </source>
</evidence>
<feature type="binding site" evidence="8">
    <location>
        <position position="120"/>
    </location>
    <ligand>
        <name>substrate</name>
    </ligand>
</feature>
<organism evidence="14 15">
    <name type="scientific">Longivirga aurantiaca</name>
    <dbReference type="NCBI Taxonomy" id="1837743"/>
    <lineage>
        <taxon>Bacteria</taxon>
        <taxon>Bacillati</taxon>
        <taxon>Actinomycetota</taxon>
        <taxon>Actinomycetes</taxon>
        <taxon>Sporichthyales</taxon>
        <taxon>Sporichthyaceae</taxon>
        <taxon>Longivirga</taxon>
    </lineage>
</organism>
<dbReference type="CDD" id="cd05213">
    <property type="entry name" value="NAD_bind_Glutamyl_tRNA_reduct"/>
    <property type="match status" value="1"/>
</dbReference>
<comment type="catalytic activity">
    <reaction evidence="7 8 9">
        <text>(S)-4-amino-5-oxopentanoate + tRNA(Glu) + NADP(+) = L-glutamyl-tRNA(Glu) + NADPH + H(+)</text>
        <dbReference type="Rhea" id="RHEA:12344"/>
        <dbReference type="Rhea" id="RHEA-COMP:9663"/>
        <dbReference type="Rhea" id="RHEA-COMP:9680"/>
        <dbReference type="ChEBI" id="CHEBI:15378"/>
        <dbReference type="ChEBI" id="CHEBI:57501"/>
        <dbReference type="ChEBI" id="CHEBI:57783"/>
        <dbReference type="ChEBI" id="CHEBI:58349"/>
        <dbReference type="ChEBI" id="CHEBI:78442"/>
        <dbReference type="ChEBI" id="CHEBI:78520"/>
        <dbReference type="EC" id="1.2.1.70"/>
    </reaction>
</comment>
<reference evidence="15" key="1">
    <citation type="journal article" date="2019" name="Int. J. Syst. Evol. Microbiol.">
        <title>The Global Catalogue of Microorganisms (GCM) 10K type strain sequencing project: providing services to taxonomists for standard genome sequencing and annotation.</title>
        <authorList>
            <consortium name="The Broad Institute Genomics Platform"/>
            <consortium name="The Broad Institute Genome Sequencing Center for Infectious Disease"/>
            <person name="Wu L."/>
            <person name="Ma J."/>
        </authorList>
    </citation>
    <scope>NUCLEOTIDE SEQUENCE [LARGE SCALE GENOMIC DNA]</scope>
    <source>
        <strain evidence="15">CGMCC 4.7317</strain>
    </source>
</reference>
<dbReference type="Pfam" id="PF01488">
    <property type="entry name" value="Shikimate_DH"/>
    <property type="match status" value="1"/>
</dbReference>
<keyword evidence="5 8" id="KW-0560">Oxidoreductase</keyword>
<dbReference type="PANTHER" id="PTHR43013:SF1">
    <property type="entry name" value="GLUTAMYL-TRNA REDUCTASE"/>
    <property type="match status" value="1"/>
</dbReference>
<dbReference type="Gene3D" id="3.40.50.720">
    <property type="entry name" value="NAD(P)-binding Rossmann-like Domain"/>
    <property type="match status" value="1"/>
</dbReference>
<accession>A0ABW1SZV9</accession>
<comment type="pathway">
    <text evidence="1 8 9">Porphyrin-containing compound metabolism; protoporphyrin-IX biosynthesis; 5-aminolevulinate from L-glutamyl-tRNA(Glu): step 1/2.</text>
</comment>
<feature type="domain" description="Tetrapyrrole biosynthesis glutamyl-tRNA reductase dimerisation" evidence="11">
    <location>
        <begin position="319"/>
        <end position="417"/>
    </location>
</feature>
<dbReference type="PROSITE" id="PS00747">
    <property type="entry name" value="GLUTR"/>
    <property type="match status" value="1"/>
</dbReference>
<feature type="domain" description="Glutamyl-tRNA reductase N-terminal" evidence="13">
    <location>
        <begin position="6"/>
        <end position="156"/>
    </location>
</feature>
<evidence type="ECO:0000256" key="2">
    <source>
        <dbReference type="ARBA" id="ARBA00005916"/>
    </source>
</evidence>
<comment type="subunit">
    <text evidence="8">Homodimer.</text>
</comment>
<evidence type="ECO:0000256" key="4">
    <source>
        <dbReference type="ARBA" id="ARBA00022857"/>
    </source>
</evidence>
<dbReference type="Gene3D" id="3.30.460.30">
    <property type="entry name" value="Glutamyl-tRNA reductase, N-terminal domain"/>
    <property type="match status" value="1"/>
</dbReference>
<dbReference type="EMBL" id="JBHSTI010000008">
    <property type="protein sequence ID" value="MFC6237112.1"/>
    <property type="molecule type" value="Genomic_DNA"/>
</dbReference>
<evidence type="ECO:0000256" key="5">
    <source>
        <dbReference type="ARBA" id="ARBA00023002"/>
    </source>
</evidence>
<proteinExistence type="inferred from homology"/>
<evidence type="ECO:0000256" key="8">
    <source>
        <dbReference type="HAMAP-Rule" id="MF_00087"/>
    </source>
</evidence>
<dbReference type="InterPro" id="IPR036291">
    <property type="entry name" value="NAD(P)-bd_dom_sf"/>
</dbReference>
<feature type="domain" description="Quinate/shikimate 5-dehydrogenase/glutamyl-tRNA reductase" evidence="12">
    <location>
        <begin position="177"/>
        <end position="303"/>
    </location>
</feature>
<evidence type="ECO:0000256" key="6">
    <source>
        <dbReference type="ARBA" id="ARBA00023244"/>
    </source>
</evidence>
<feature type="binding site" evidence="8">
    <location>
        <begin position="114"/>
        <end position="116"/>
    </location>
    <ligand>
        <name>substrate</name>
    </ligand>
</feature>
<dbReference type="InterPro" id="IPR036343">
    <property type="entry name" value="GluRdtase_N_sf"/>
</dbReference>
<keyword evidence="15" id="KW-1185">Reference proteome</keyword>
<dbReference type="InterPro" id="IPR015895">
    <property type="entry name" value="4pyrrol_synth_GluRdtase_N"/>
</dbReference>
<comment type="domain">
    <text evidence="8">Possesses an unusual extended V-shaped dimeric structure with each monomer consisting of three distinct domains arranged along a curved 'spinal' alpha-helix. The N-terminal catalytic domain specifically recognizes the glutamate moiety of the substrate. The second domain is the NADPH-binding domain, and the third C-terminal domain is responsible for dimerization.</text>
</comment>
<comment type="similarity">
    <text evidence="2 8 9">Belongs to the glutamyl-tRNA reductase family.</text>
</comment>
<evidence type="ECO:0000256" key="7">
    <source>
        <dbReference type="ARBA" id="ARBA00047464"/>
    </source>
</evidence>
<comment type="caution">
    <text evidence="14">The sequence shown here is derived from an EMBL/GenBank/DDBJ whole genome shotgun (WGS) entry which is preliminary data.</text>
</comment>
<dbReference type="Proteomes" id="UP001596138">
    <property type="component" value="Unassembled WGS sequence"/>
</dbReference>
<dbReference type="SUPFAM" id="SSF51735">
    <property type="entry name" value="NAD(P)-binding Rossmann-fold domains"/>
    <property type="match status" value="1"/>
</dbReference>
<feature type="binding site" evidence="8">
    <location>
        <begin position="190"/>
        <end position="195"/>
    </location>
    <ligand>
        <name>NADP(+)</name>
        <dbReference type="ChEBI" id="CHEBI:58349"/>
    </ligand>
</feature>
<dbReference type="NCBIfam" id="NF000744">
    <property type="entry name" value="PRK00045.1-3"/>
    <property type="match status" value="1"/>
</dbReference>
<comment type="miscellaneous">
    <text evidence="8">During catalysis, the active site Cys acts as a nucleophile attacking the alpha-carbonyl group of tRNA-bound glutamate with the formation of a thioester intermediate between enzyme and glutamate, and the concomitant release of tRNA(Glu). The thioester intermediate is finally reduced by direct hydride transfer from NADPH, to form the product GSA.</text>
</comment>
<evidence type="ECO:0000256" key="10">
    <source>
        <dbReference type="SAM" id="MobiDB-lite"/>
    </source>
</evidence>
<dbReference type="PANTHER" id="PTHR43013">
    <property type="entry name" value="GLUTAMYL-TRNA REDUCTASE"/>
    <property type="match status" value="1"/>
</dbReference>
<dbReference type="InterPro" id="IPR015896">
    <property type="entry name" value="4pyrrol_synth_GluRdtase_dimer"/>
</dbReference>
<gene>
    <name evidence="8" type="primary">hemA</name>
    <name evidence="14" type="ORF">ACFQGU_04435</name>
</gene>
<evidence type="ECO:0000256" key="1">
    <source>
        <dbReference type="ARBA" id="ARBA00005059"/>
    </source>
</evidence>
<dbReference type="InterPro" id="IPR018214">
    <property type="entry name" value="GluRdtase_CS"/>
</dbReference>
<dbReference type="HAMAP" id="MF_00087">
    <property type="entry name" value="Glu_tRNA_reductase"/>
    <property type="match status" value="1"/>
</dbReference>
<evidence type="ECO:0000259" key="13">
    <source>
        <dbReference type="Pfam" id="PF05201"/>
    </source>
</evidence>
<dbReference type="SUPFAM" id="SSF69742">
    <property type="entry name" value="Glutamyl tRNA-reductase catalytic, N-terminal domain"/>
    <property type="match status" value="1"/>
</dbReference>
<dbReference type="InterPro" id="IPR006151">
    <property type="entry name" value="Shikm_DH/Glu-tRNA_Rdtase"/>
</dbReference>
<sequence>MTLLVVGISHRTAPVTLLDRVALVDGAAERLQVDLLASTHVAESLVLSTCNRVEIYAEVSKFHGGVLDVTETLAKATGIDREELTPHLYVRYEDRAVQHLFEVAAGLDSMVVGEQQILGQVRGALRTGQDLETIGRNLNDLAQAALRVGKRVHHDTGIDRAGASVVSVALHLAGASLGGSLAGKRALVVGAGAMSGLAAATLARAGIGEIVVANRTFERGQHLADQVGGRAVSFDDVAATIADVDIVFSCTGSTGLVLTTSDVETARAGVTAPLAVVDLALPHDTEETIASLPGVSRIDLASLVDVPEANAPERDVELARAIVVDEVRAHLATIAAQRVEPIVVSLRSHADQVVEAELDRLRLRLPGLGEAELDEVARAMRRSVSTLLHRPTVRMKELAADPDGARYATTLHRLFDLDPEAIAAVTAADSAEPTTPSFASEAGAGIDDLLGGTP</sequence>
<feature type="binding site" evidence="8">
    <location>
        <position position="109"/>
    </location>
    <ligand>
        <name>substrate</name>
    </ligand>
</feature>
<dbReference type="InterPro" id="IPR000343">
    <property type="entry name" value="4pyrrol_synth_GluRdtase"/>
</dbReference>
<evidence type="ECO:0000313" key="14">
    <source>
        <dbReference type="EMBL" id="MFC6237112.1"/>
    </source>
</evidence>
<evidence type="ECO:0000259" key="12">
    <source>
        <dbReference type="Pfam" id="PF01488"/>
    </source>
</evidence>
<feature type="site" description="Important for activity" evidence="8">
    <location>
        <position position="99"/>
    </location>
</feature>
<dbReference type="RefSeq" id="WP_386764155.1">
    <property type="nucleotide sequence ID" value="NZ_JBHSTI010000008.1"/>
</dbReference>
<protein>
    <recommendedName>
        <fullName evidence="3 8">Glutamyl-tRNA reductase</fullName>
        <shortName evidence="8">GluTR</shortName>
        <ecNumber evidence="3 8">1.2.1.70</ecNumber>
    </recommendedName>
</protein>
<dbReference type="GO" id="GO:0008883">
    <property type="term" value="F:glutamyl-tRNA reductase activity"/>
    <property type="evidence" value="ECO:0007669"/>
    <property type="project" value="UniProtKB-EC"/>
</dbReference>
<keyword evidence="4 8" id="KW-0521">NADP</keyword>
<evidence type="ECO:0000256" key="9">
    <source>
        <dbReference type="RuleBase" id="RU000584"/>
    </source>
</evidence>
<evidence type="ECO:0000313" key="15">
    <source>
        <dbReference type="Proteomes" id="UP001596138"/>
    </source>
</evidence>
<dbReference type="EC" id="1.2.1.70" evidence="3 8"/>
<dbReference type="SUPFAM" id="SSF69075">
    <property type="entry name" value="Glutamyl tRNA-reductase dimerization domain"/>
    <property type="match status" value="1"/>
</dbReference>
<name>A0ABW1SZV9_9ACTN</name>
<comment type="function">
    <text evidence="8">Catalyzes the NADPH-dependent reduction of glutamyl-tRNA(Glu) to glutamate 1-semialdehyde (GSA).</text>
</comment>
<keyword evidence="6 8" id="KW-0627">Porphyrin biosynthesis</keyword>
<feature type="binding site" evidence="8">
    <location>
        <begin position="49"/>
        <end position="52"/>
    </location>
    <ligand>
        <name>substrate</name>
    </ligand>
</feature>
<dbReference type="NCBIfam" id="TIGR01035">
    <property type="entry name" value="hemA"/>
    <property type="match status" value="1"/>
</dbReference>
<evidence type="ECO:0000259" key="11">
    <source>
        <dbReference type="Pfam" id="PF00745"/>
    </source>
</evidence>
<dbReference type="Pfam" id="PF00745">
    <property type="entry name" value="GlutR_dimer"/>
    <property type="match status" value="1"/>
</dbReference>
<dbReference type="PIRSF" id="PIRSF000445">
    <property type="entry name" value="4pyrrol_synth_GluRdtase"/>
    <property type="match status" value="1"/>
</dbReference>